<organism evidence="1 2">
    <name type="scientific">Zarea fungicola</name>
    <dbReference type="NCBI Taxonomy" id="93591"/>
    <lineage>
        <taxon>Eukaryota</taxon>
        <taxon>Fungi</taxon>
        <taxon>Dikarya</taxon>
        <taxon>Ascomycota</taxon>
        <taxon>Pezizomycotina</taxon>
        <taxon>Sordariomycetes</taxon>
        <taxon>Hypocreomycetidae</taxon>
        <taxon>Hypocreales</taxon>
        <taxon>Cordycipitaceae</taxon>
        <taxon>Zarea</taxon>
    </lineage>
</organism>
<dbReference type="Proteomes" id="UP001143910">
    <property type="component" value="Unassembled WGS sequence"/>
</dbReference>
<accession>A0ACC1N3A3</accession>
<dbReference type="EMBL" id="JANJQO010000983">
    <property type="protein sequence ID" value="KAJ2973382.1"/>
    <property type="molecule type" value="Genomic_DNA"/>
</dbReference>
<proteinExistence type="predicted"/>
<evidence type="ECO:0000313" key="2">
    <source>
        <dbReference type="Proteomes" id="UP001143910"/>
    </source>
</evidence>
<sequence>MKLNTLHLLTACFVGAALGYSNGAKIYAQVSDVDLGHGTTVHEGVKYAFHPQPGEGWYISNSAGADKPHWIYLPGMKGAEAIPTDELAASQADHPGSNLTDSQPVAALDKRQRPPDYLNYYDHPNCLDFDVQNKPVTLNQCVWNRSLVAWSSVFTPAGANCRFITNYYNSGCGLQASCSGYITQTFDFAGCLTPSRPVCSTFSTCCVSGC</sequence>
<reference evidence="1" key="1">
    <citation type="submission" date="2022-08" db="EMBL/GenBank/DDBJ databases">
        <title>Genome Sequence of Lecanicillium fungicola.</title>
        <authorList>
            <person name="Buettner E."/>
        </authorList>
    </citation>
    <scope>NUCLEOTIDE SEQUENCE</scope>
    <source>
        <strain evidence="1">Babe33</strain>
    </source>
</reference>
<protein>
    <submittedName>
        <fullName evidence="1">Uncharacterized protein</fullName>
    </submittedName>
</protein>
<keyword evidence="2" id="KW-1185">Reference proteome</keyword>
<name>A0ACC1N3A3_9HYPO</name>
<gene>
    <name evidence="1" type="ORF">NQ176_g6642</name>
</gene>
<evidence type="ECO:0000313" key="1">
    <source>
        <dbReference type="EMBL" id="KAJ2973382.1"/>
    </source>
</evidence>
<comment type="caution">
    <text evidence="1">The sequence shown here is derived from an EMBL/GenBank/DDBJ whole genome shotgun (WGS) entry which is preliminary data.</text>
</comment>